<dbReference type="EMBL" id="FOHX01000027">
    <property type="protein sequence ID" value="SEU46560.1"/>
    <property type="molecule type" value="Genomic_DNA"/>
</dbReference>
<dbReference type="STRING" id="568860.SAMN05421811_12778"/>
<name>A0A1I0LTV0_9ACTN</name>
<organism evidence="1 2">
    <name type="scientific">Nonomuraea wenchangensis</name>
    <dbReference type="NCBI Taxonomy" id="568860"/>
    <lineage>
        <taxon>Bacteria</taxon>
        <taxon>Bacillati</taxon>
        <taxon>Actinomycetota</taxon>
        <taxon>Actinomycetes</taxon>
        <taxon>Streptosporangiales</taxon>
        <taxon>Streptosporangiaceae</taxon>
        <taxon>Nonomuraea</taxon>
    </lineage>
</organism>
<protein>
    <submittedName>
        <fullName evidence="1">Uncharacterized protein</fullName>
    </submittedName>
</protein>
<dbReference type="OrthoDB" id="3538216at2"/>
<sequence>MAVDIREYEPVDTVVQAVEVNGLDLDDIVAWINDTSNLKGIVGQPALRGRSAEYIDLQTPEGMLRAVLGDYIVTDGAGSFWKESRSVFERSYNPRAGGNTGGEGGEGE</sequence>
<gene>
    <name evidence="1" type="ORF">SAMN05421811_12778</name>
</gene>
<keyword evidence="2" id="KW-1185">Reference proteome</keyword>
<proteinExistence type="predicted"/>
<dbReference type="Proteomes" id="UP000199361">
    <property type="component" value="Unassembled WGS sequence"/>
</dbReference>
<evidence type="ECO:0000313" key="1">
    <source>
        <dbReference type="EMBL" id="SEU46560.1"/>
    </source>
</evidence>
<reference evidence="1 2" key="1">
    <citation type="submission" date="2016-10" db="EMBL/GenBank/DDBJ databases">
        <authorList>
            <person name="de Groot N.N."/>
        </authorList>
    </citation>
    <scope>NUCLEOTIDE SEQUENCE [LARGE SCALE GENOMIC DNA]</scope>
    <source>
        <strain evidence="1 2">CGMCC 4.5598</strain>
    </source>
</reference>
<accession>A0A1I0LTV0</accession>
<evidence type="ECO:0000313" key="2">
    <source>
        <dbReference type="Proteomes" id="UP000199361"/>
    </source>
</evidence>
<dbReference type="RefSeq" id="WP_091094048.1">
    <property type="nucleotide sequence ID" value="NZ_FOHX01000027.1"/>
</dbReference>
<dbReference type="AlphaFoldDB" id="A0A1I0LTV0"/>